<dbReference type="SMART" id="SM00257">
    <property type="entry name" value="LysM"/>
    <property type="match status" value="4"/>
</dbReference>
<feature type="domain" description="LysM" evidence="6">
    <location>
        <begin position="324"/>
        <end position="367"/>
    </location>
</feature>
<feature type="region of interest" description="Disordered" evidence="5">
    <location>
        <begin position="453"/>
        <end position="482"/>
    </location>
</feature>
<feature type="region of interest" description="Disordered" evidence="5">
    <location>
        <begin position="72"/>
        <end position="108"/>
    </location>
</feature>
<proteinExistence type="inferred from homology"/>
<evidence type="ECO:0000256" key="2">
    <source>
        <dbReference type="ARBA" id="ARBA00022529"/>
    </source>
</evidence>
<feature type="domain" description="LysM" evidence="6">
    <location>
        <begin position="407"/>
        <end position="450"/>
    </location>
</feature>
<dbReference type="SMART" id="SM00047">
    <property type="entry name" value="LYZ2"/>
    <property type="match status" value="1"/>
</dbReference>
<dbReference type="PANTHER" id="PTHR33734">
    <property type="entry name" value="LYSM DOMAIN-CONTAINING GPI-ANCHORED PROTEIN 2"/>
    <property type="match status" value="1"/>
</dbReference>
<keyword evidence="8" id="KW-1185">Reference proteome</keyword>
<comment type="similarity">
    <text evidence="1">Belongs to the glycosyl hydrolase 73 family.</text>
</comment>
<protein>
    <recommendedName>
        <fullName evidence="4">Peptidoglycan hydrolase</fullName>
    </recommendedName>
</protein>
<feature type="domain" description="LysM" evidence="6">
    <location>
        <begin position="552"/>
        <end position="595"/>
    </location>
</feature>
<dbReference type="Pfam" id="PF01476">
    <property type="entry name" value="LysM"/>
    <property type="match status" value="4"/>
</dbReference>
<evidence type="ECO:0000313" key="8">
    <source>
        <dbReference type="Proteomes" id="UP001595969"/>
    </source>
</evidence>
<dbReference type="Gene3D" id="1.10.530.10">
    <property type="match status" value="1"/>
</dbReference>
<reference evidence="8" key="1">
    <citation type="journal article" date="2019" name="Int. J. Syst. Evol. Microbiol.">
        <title>The Global Catalogue of Microorganisms (GCM) 10K type strain sequencing project: providing services to taxonomists for standard genome sequencing and annotation.</title>
        <authorList>
            <consortium name="The Broad Institute Genomics Platform"/>
            <consortium name="The Broad Institute Genome Sequencing Center for Infectious Disease"/>
            <person name="Wu L."/>
            <person name="Ma J."/>
        </authorList>
    </citation>
    <scope>NUCLEOTIDE SEQUENCE [LARGE SCALE GENOMIC DNA]</scope>
    <source>
        <strain evidence="8">CGMCC 1.19032</strain>
    </source>
</reference>
<comment type="caution">
    <text evidence="7">The sequence shown here is derived from an EMBL/GenBank/DDBJ whole genome shotgun (WGS) entry which is preliminary data.</text>
</comment>
<dbReference type="PANTHER" id="PTHR33734:SF22">
    <property type="entry name" value="MEMBRANE-BOUND LYTIC MUREIN TRANSGLYCOSYLASE D"/>
    <property type="match status" value="1"/>
</dbReference>
<evidence type="ECO:0000313" key="7">
    <source>
        <dbReference type="EMBL" id="MFC4718703.1"/>
    </source>
</evidence>
<organism evidence="7 8">
    <name type="scientific">Enterococcus lemanii</name>
    <dbReference type="NCBI Taxonomy" id="1159752"/>
    <lineage>
        <taxon>Bacteria</taxon>
        <taxon>Bacillati</taxon>
        <taxon>Bacillota</taxon>
        <taxon>Bacilli</taxon>
        <taxon>Lactobacillales</taxon>
        <taxon>Enterococcaceae</taxon>
        <taxon>Enterococcus</taxon>
    </lineage>
</organism>
<evidence type="ECO:0000256" key="3">
    <source>
        <dbReference type="ARBA" id="ARBA00022638"/>
    </source>
</evidence>
<evidence type="ECO:0000256" key="1">
    <source>
        <dbReference type="ARBA" id="ARBA00010266"/>
    </source>
</evidence>
<feature type="domain" description="LysM" evidence="6">
    <location>
        <begin position="483"/>
        <end position="526"/>
    </location>
</feature>
<dbReference type="Gene3D" id="3.10.350.10">
    <property type="entry name" value="LysM domain"/>
    <property type="match status" value="4"/>
</dbReference>
<dbReference type="InterPro" id="IPR018392">
    <property type="entry name" value="LysM"/>
</dbReference>
<dbReference type="InterPro" id="IPR036779">
    <property type="entry name" value="LysM_dom_sf"/>
</dbReference>
<dbReference type="SUPFAM" id="SSF54106">
    <property type="entry name" value="LysM domain"/>
    <property type="match status" value="4"/>
</dbReference>
<dbReference type="Gene3D" id="4.10.80.30">
    <property type="entry name" value="DNA polymerase, domain 6"/>
    <property type="match status" value="1"/>
</dbReference>
<dbReference type="EMBL" id="JBHSGS010000015">
    <property type="protein sequence ID" value="MFC4718703.1"/>
    <property type="molecule type" value="Genomic_DNA"/>
</dbReference>
<dbReference type="Proteomes" id="UP001595969">
    <property type="component" value="Unassembled WGS sequence"/>
</dbReference>
<sequence>MGTFLSRKEQRKIEEQRTFYRNMKKTAAVLGTTVTAVSTVAPLAPVVTVLADEPDSAVQLTDETTVNITNETTEASSETTTEINSETTQIPEETQATVEGSEDTSSLAEETSTTESIANEVKEVLTPFAQSPLARTGSAISPSNFIEMVAQHATNIAQANDLYASVMIAQAIIESGWGQSTLSQAPYYNLFGIKGSYNGQTVYMNTQEYLNGQWVTKSEPFRKYPSFAESFADNAYTLRNVSFQSGVYYYSGAWKSNTSSYRDATAWLTGRYATDPGYAGKLNSTIETYGLTRYDTPSTGGNVTEQAPNTNQNNSVESNSTENKYYTVKSGDSIWGISNSHGISMDQLRSWNNLTGDFIYPGQKLIVGKAATSTTTPTPPVEPEVEVKPEVKPETNQNQNITSPQATYYTVKSGDSIWAISNKHGISMAQLRSWNNLKSDLIHPGQKLIVSKTSNTQTTPTTPNTNTNTNQNNSSTSTTTNAQYYTVKPGDSVWAISNKYGISMDQLRSWNKLSGDLIHPNQKLIVKLGSNATEKKPVTNTQVSTNTSTNQKTHTVKSGDSLWALAQTYGVSIQQLKTLNALKSDTIYIGQALKVS</sequence>
<keyword evidence="2" id="KW-0929">Antimicrobial</keyword>
<feature type="compositionally biased region" description="Low complexity" evidence="5">
    <location>
        <begin position="72"/>
        <end position="88"/>
    </location>
</feature>
<feature type="region of interest" description="Disordered" evidence="5">
    <location>
        <begin position="300"/>
        <end position="320"/>
    </location>
</feature>
<dbReference type="CDD" id="cd00118">
    <property type="entry name" value="LysM"/>
    <property type="match status" value="4"/>
</dbReference>
<dbReference type="Pfam" id="PF01832">
    <property type="entry name" value="Glucosaminidase"/>
    <property type="match status" value="1"/>
</dbReference>
<evidence type="ECO:0000256" key="5">
    <source>
        <dbReference type="SAM" id="MobiDB-lite"/>
    </source>
</evidence>
<dbReference type="PROSITE" id="PS51782">
    <property type="entry name" value="LYSM"/>
    <property type="match status" value="4"/>
</dbReference>
<name>A0ABV9MVJ0_9ENTE</name>
<feature type="compositionally biased region" description="Polar residues" evidence="5">
    <location>
        <begin position="89"/>
        <end position="98"/>
    </location>
</feature>
<evidence type="ECO:0000259" key="6">
    <source>
        <dbReference type="PROSITE" id="PS51782"/>
    </source>
</evidence>
<dbReference type="RefSeq" id="WP_204653992.1">
    <property type="nucleotide sequence ID" value="NZ_JAFBFD010000017.1"/>
</dbReference>
<gene>
    <name evidence="7" type="ORF">ACFO5I_02960</name>
</gene>
<keyword evidence="3" id="KW-0081">Bacteriolytic enzyme</keyword>
<dbReference type="InterPro" id="IPR002901">
    <property type="entry name" value="MGlyc_endo_b_GlcNAc-like_dom"/>
</dbReference>
<dbReference type="PRINTS" id="PR01002">
    <property type="entry name" value="FLGFLGJ"/>
</dbReference>
<evidence type="ECO:0000256" key="4">
    <source>
        <dbReference type="ARBA" id="ARBA00032108"/>
    </source>
</evidence>
<feature type="compositionally biased region" description="Low complexity" evidence="5">
    <location>
        <begin position="453"/>
        <end position="481"/>
    </location>
</feature>
<accession>A0ABV9MVJ0</accession>